<dbReference type="PANTHER" id="PTHR45947">
    <property type="entry name" value="SULFOQUINOVOSYL TRANSFERASE SQD2"/>
    <property type="match status" value="1"/>
</dbReference>
<proteinExistence type="predicted"/>
<protein>
    <submittedName>
        <fullName evidence="3">Glycosyltransferase involved in cell wall bisynthesis</fullName>
    </submittedName>
</protein>
<dbReference type="PANTHER" id="PTHR45947:SF3">
    <property type="entry name" value="SULFOQUINOVOSYL TRANSFERASE SQD2"/>
    <property type="match status" value="1"/>
</dbReference>
<keyword evidence="3" id="KW-0808">Transferase</keyword>
<dbReference type="SUPFAM" id="SSF53756">
    <property type="entry name" value="UDP-Glycosyltransferase/glycogen phosphorylase"/>
    <property type="match status" value="1"/>
</dbReference>
<dbReference type="Pfam" id="PF00534">
    <property type="entry name" value="Glycos_transf_1"/>
    <property type="match status" value="1"/>
</dbReference>
<evidence type="ECO:0000259" key="2">
    <source>
        <dbReference type="Pfam" id="PF13439"/>
    </source>
</evidence>
<evidence type="ECO:0000313" key="3">
    <source>
        <dbReference type="EMBL" id="SHG97496.1"/>
    </source>
</evidence>
<dbReference type="Gene3D" id="3.40.50.2000">
    <property type="entry name" value="Glycogen Phosphorylase B"/>
    <property type="match status" value="2"/>
</dbReference>
<feature type="domain" description="Glycosyltransferase subfamily 4-like N-terminal" evidence="2">
    <location>
        <begin position="4"/>
        <end position="158"/>
    </location>
</feature>
<dbReference type="GO" id="GO:0016757">
    <property type="term" value="F:glycosyltransferase activity"/>
    <property type="evidence" value="ECO:0007669"/>
    <property type="project" value="InterPro"/>
</dbReference>
<dbReference type="AlphaFoldDB" id="A0A1M5P6U0"/>
<name>A0A1M5P6U0_9GAMM</name>
<evidence type="ECO:0000313" key="4">
    <source>
        <dbReference type="Proteomes" id="UP000184000"/>
    </source>
</evidence>
<evidence type="ECO:0000259" key="1">
    <source>
        <dbReference type="Pfam" id="PF00534"/>
    </source>
</evidence>
<reference evidence="3 4" key="1">
    <citation type="submission" date="2016-11" db="EMBL/GenBank/DDBJ databases">
        <authorList>
            <person name="Jaros S."/>
            <person name="Januszkiewicz K."/>
            <person name="Wedrychowicz H."/>
        </authorList>
    </citation>
    <scope>NUCLEOTIDE SEQUENCE [LARGE SCALE GENOMIC DNA]</scope>
    <source>
        <strain evidence="3 4">DSM 18231</strain>
    </source>
</reference>
<dbReference type="InterPro" id="IPR001296">
    <property type="entry name" value="Glyco_trans_1"/>
</dbReference>
<feature type="domain" description="Glycosyl transferase family 1" evidence="1">
    <location>
        <begin position="171"/>
        <end position="318"/>
    </location>
</feature>
<dbReference type="Pfam" id="PF13439">
    <property type="entry name" value="Glyco_transf_4"/>
    <property type="match status" value="1"/>
</dbReference>
<dbReference type="InterPro" id="IPR028098">
    <property type="entry name" value="Glyco_trans_4-like_N"/>
</dbReference>
<dbReference type="Proteomes" id="UP000184000">
    <property type="component" value="Unassembled WGS sequence"/>
</dbReference>
<dbReference type="EMBL" id="FQXA01000003">
    <property type="protein sequence ID" value="SHG97496.1"/>
    <property type="molecule type" value="Genomic_DNA"/>
</dbReference>
<dbReference type="InterPro" id="IPR050194">
    <property type="entry name" value="Glycosyltransferase_grp1"/>
</dbReference>
<gene>
    <name evidence="3" type="ORF">SAMN02744645_2007</name>
</gene>
<sequence>MAALLANAQVKRGHIVSVIYSARSETPREFNNLFDKEIKLFQVQMNSPKEKLISILPLRKTLNSLSPDKVFMHSSFAGFLGRLAALFTLNKTKFLYIPHCISFMRKDIGQFKKIVFITLEWIGSLKKSSYIACSKSEQLAIQAAIPFRKCYLVENALDFSSVPATSKSSLTNERTVITVGQIRLQKGPEHFAEIAKAVRSKDPSINFLWVGDGDPPLRKILESAGVRISGWASKEQVWAFLSEADLYLSTALWEGMPVSVLEAMSIGVPVVASDCAGNIDVVDHDKTGWLFNKNADAASLIIKAFSQKELSAEVAQNALRTAKERFNLNRYLKDMEALLSK</sequence>
<organism evidence="3 4">
    <name type="scientific">Stutzerimonas xanthomarina DSM 18231</name>
    <dbReference type="NCBI Taxonomy" id="1403346"/>
    <lineage>
        <taxon>Bacteria</taxon>
        <taxon>Pseudomonadati</taxon>
        <taxon>Pseudomonadota</taxon>
        <taxon>Gammaproteobacteria</taxon>
        <taxon>Pseudomonadales</taxon>
        <taxon>Pseudomonadaceae</taxon>
        <taxon>Stutzerimonas</taxon>
    </lineage>
</organism>
<accession>A0A1M5P6U0</accession>